<gene>
    <name evidence="2" type="ORF">NQ317_003292</name>
</gene>
<dbReference type="PANTHER" id="PTHR47331:SF2">
    <property type="match status" value="1"/>
</dbReference>
<protein>
    <recommendedName>
        <fullName evidence="1">DUF5641 domain-containing protein</fullName>
    </recommendedName>
</protein>
<name>A0ABQ9JL79_9CUCU</name>
<accession>A0ABQ9JL79</accession>
<evidence type="ECO:0000313" key="3">
    <source>
        <dbReference type="Proteomes" id="UP001162164"/>
    </source>
</evidence>
<sequence>MRLGGRLQESEFSYETRHPIILPKSKIRLNKFWKKWSTDYLQQLRSAHHSNPQKSTLFKEGNIALLHDQSMPRALWKLVRITNLFYGRDGKVRACEVRLPNGKIFKRPVQLLYPLELENEE</sequence>
<proteinExistence type="predicted"/>
<comment type="caution">
    <text evidence="2">The sequence shown here is derived from an EMBL/GenBank/DDBJ whole genome shotgun (WGS) entry which is preliminary data.</text>
</comment>
<dbReference type="InterPro" id="IPR040676">
    <property type="entry name" value="DUF5641"/>
</dbReference>
<feature type="domain" description="DUF5641" evidence="1">
    <location>
        <begin position="29"/>
        <end position="114"/>
    </location>
</feature>
<keyword evidence="3" id="KW-1185">Reference proteome</keyword>
<dbReference type="PANTHER" id="PTHR47331">
    <property type="entry name" value="PHD-TYPE DOMAIN-CONTAINING PROTEIN"/>
    <property type="match status" value="1"/>
</dbReference>
<reference evidence="2" key="1">
    <citation type="journal article" date="2023" name="Insect Mol. Biol.">
        <title>Genome sequencing provides insights into the evolution of gene families encoding plant cell wall-degrading enzymes in longhorned beetles.</title>
        <authorList>
            <person name="Shin N.R."/>
            <person name="Okamura Y."/>
            <person name="Kirsch R."/>
            <person name="Pauchet Y."/>
        </authorList>
    </citation>
    <scope>NUCLEOTIDE SEQUENCE</scope>
    <source>
        <strain evidence="2">MMC_N1</strain>
    </source>
</reference>
<dbReference type="Pfam" id="PF18701">
    <property type="entry name" value="DUF5641"/>
    <property type="match status" value="1"/>
</dbReference>
<evidence type="ECO:0000313" key="2">
    <source>
        <dbReference type="EMBL" id="KAJ8978642.1"/>
    </source>
</evidence>
<dbReference type="EMBL" id="JAPWTJ010000414">
    <property type="protein sequence ID" value="KAJ8978642.1"/>
    <property type="molecule type" value="Genomic_DNA"/>
</dbReference>
<dbReference type="Proteomes" id="UP001162164">
    <property type="component" value="Unassembled WGS sequence"/>
</dbReference>
<evidence type="ECO:0000259" key="1">
    <source>
        <dbReference type="Pfam" id="PF18701"/>
    </source>
</evidence>
<organism evidence="2 3">
    <name type="scientific">Molorchus minor</name>
    <dbReference type="NCBI Taxonomy" id="1323400"/>
    <lineage>
        <taxon>Eukaryota</taxon>
        <taxon>Metazoa</taxon>
        <taxon>Ecdysozoa</taxon>
        <taxon>Arthropoda</taxon>
        <taxon>Hexapoda</taxon>
        <taxon>Insecta</taxon>
        <taxon>Pterygota</taxon>
        <taxon>Neoptera</taxon>
        <taxon>Endopterygota</taxon>
        <taxon>Coleoptera</taxon>
        <taxon>Polyphaga</taxon>
        <taxon>Cucujiformia</taxon>
        <taxon>Chrysomeloidea</taxon>
        <taxon>Cerambycidae</taxon>
        <taxon>Lamiinae</taxon>
        <taxon>Monochamini</taxon>
        <taxon>Molorchus</taxon>
    </lineage>
</organism>